<comment type="caution">
    <text evidence="3">The sequence shown here is derived from an EMBL/GenBank/DDBJ whole genome shotgun (WGS) entry which is preliminary data.</text>
</comment>
<keyword evidence="4" id="KW-1185">Reference proteome</keyword>
<organism evidence="3 4">
    <name type="scientific">[Lactobacillus] rogosae</name>
    <dbReference type="NCBI Taxonomy" id="706562"/>
    <lineage>
        <taxon>Bacteria</taxon>
        <taxon>Bacillati</taxon>
        <taxon>Bacillota</taxon>
        <taxon>Clostridia</taxon>
        <taxon>Lachnospirales</taxon>
        <taxon>Lachnospiraceae</taxon>
        <taxon>Lachnospira</taxon>
    </lineage>
</organism>
<evidence type="ECO:0000259" key="2">
    <source>
        <dbReference type="Pfam" id="PF07670"/>
    </source>
</evidence>
<keyword evidence="1" id="KW-1133">Transmembrane helix</keyword>
<sequence length="192" mass="21183">MLNWLWGFMIIIGIVYALITGNIESVTQGAFASAKEAVTLCITMFGIMSFWCGLMEIAEKSGLIDKCRYMIEPLIKWLFPGVPSSSKAFGYIVTNMISNFLGLGWAATPAGIKAMKEMAVLNENKNIASCDMCTFLVINISSIQLIPVNIIAYRSQYKSPDPTAILFPSIIATTISTLAAVIFCRVMTRRER</sequence>
<dbReference type="EMBL" id="JBBMER010000009">
    <property type="protein sequence ID" value="MEQ2380494.1"/>
    <property type="molecule type" value="Genomic_DNA"/>
</dbReference>
<dbReference type="RefSeq" id="WP_349153863.1">
    <property type="nucleotide sequence ID" value="NZ_DAWDAH010000004.1"/>
</dbReference>
<feature type="transmembrane region" description="Helical" evidence="1">
    <location>
        <begin position="37"/>
        <end position="58"/>
    </location>
</feature>
<reference evidence="3 4" key="1">
    <citation type="submission" date="2024-03" db="EMBL/GenBank/DDBJ databases">
        <title>Human intestinal bacterial collection.</title>
        <authorList>
            <person name="Pauvert C."/>
            <person name="Hitch T.C.A."/>
            <person name="Clavel T."/>
        </authorList>
    </citation>
    <scope>NUCLEOTIDE SEQUENCE [LARGE SCALE GENOMIC DNA]</scope>
    <source>
        <strain evidence="3 4">CLA-AA-H255</strain>
    </source>
</reference>
<feature type="transmembrane region" description="Helical" evidence="1">
    <location>
        <begin position="165"/>
        <end position="186"/>
    </location>
</feature>
<keyword evidence="1" id="KW-0472">Membrane</keyword>
<feature type="domain" description="Nucleoside transporter/FeoB GTPase Gate" evidence="2">
    <location>
        <begin position="42"/>
        <end position="151"/>
    </location>
</feature>
<feature type="transmembrane region" description="Helical" evidence="1">
    <location>
        <begin position="6"/>
        <end position="25"/>
    </location>
</feature>
<evidence type="ECO:0000313" key="3">
    <source>
        <dbReference type="EMBL" id="MEQ2380494.1"/>
    </source>
</evidence>
<dbReference type="Pfam" id="PF07670">
    <property type="entry name" value="Gate"/>
    <property type="match status" value="1"/>
</dbReference>
<name>A0ABV1C047_9FIRM</name>
<evidence type="ECO:0000313" key="4">
    <source>
        <dbReference type="Proteomes" id="UP001442364"/>
    </source>
</evidence>
<dbReference type="InterPro" id="IPR011642">
    <property type="entry name" value="Gate_dom"/>
</dbReference>
<keyword evidence="1" id="KW-0812">Transmembrane</keyword>
<protein>
    <submittedName>
        <fullName evidence="3">Nucleoside recognition domain-containing protein</fullName>
    </submittedName>
</protein>
<dbReference type="Proteomes" id="UP001442364">
    <property type="component" value="Unassembled WGS sequence"/>
</dbReference>
<accession>A0ABV1C047</accession>
<evidence type="ECO:0000256" key="1">
    <source>
        <dbReference type="SAM" id="Phobius"/>
    </source>
</evidence>
<gene>
    <name evidence="3" type="ORF">WMO14_11545</name>
</gene>
<feature type="transmembrane region" description="Helical" evidence="1">
    <location>
        <begin position="133"/>
        <end position="153"/>
    </location>
</feature>
<feature type="transmembrane region" description="Helical" evidence="1">
    <location>
        <begin position="88"/>
        <end position="112"/>
    </location>
</feature>
<proteinExistence type="predicted"/>